<keyword evidence="3" id="KW-1133">Transmembrane helix</keyword>
<reference evidence="4 5" key="1">
    <citation type="submission" date="2019-06" db="EMBL/GenBank/DDBJ databases">
        <title>Sequencing the genomes of 1000 actinobacteria strains.</title>
        <authorList>
            <person name="Klenk H.-P."/>
        </authorList>
    </citation>
    <scope>NUCLEOTIDE SEQUENCE [LARGE SCALE GENOMIC DNA]</scope>
    <source>
        <strain evidence="4 5">DSM 45301</strain>
    </source>
</reference>
<dbReference type="InterPro" id="IPR011990">
    <property type="entry name" value="TPR-like_helical_dom_sf"/>
</dbReference>
<accession>A0A543DKN3</accession>
<keyword evidence="5" id="KW-1185">Reference proteome</keyword>
<dbReference type="RefSeq" id="WP_142058339.1">
    <property type="nucleotide sequence ID" value="NZ_VFPA01000003.1"/>
</dbReference>
<dbReference type="SUPFAM" id="SSF48452">
    <property type="entry name" value="TPR-like"/>
    <property type="match status" value="1"/>
</dbReference>
<feature type="repeat" description="TPR" evidence="1">
    <location>
        <begin position="141"/>
        <end position="174"/>
    </location>
</feature>
<dbReference type="Proteomes" id="UP000315677">
    <property type="component" value="Unassembled WGS sequence"/>
</dbReference>
<feature type="transmembrane region" description="Helical" evidence="3">
    <location>
        <begin position="75"/>
        <end position="93"/>
    </location>
</feature>
<keyword evidence="3" id="KW-0812">Transmembrane</keyword>
<dbReference type="EMBL" id="VFPA01000003">
    <property type="protein sequence ID" value="TQM09881.1"/>
    <property type="molecule type" value="Genomic_DNA"/>
</dbReference>
<dbReference type="SMART" id="SM00028">
    <property type="entry name" value="TPR"/>
    <property type="match status" value="2"/>
</dbReference>
<dbReference type="InterPro" id="IPR019734">
    <property type="entry name" value="TPR_rpt"/>
</dbReference>
<organism evidence="4 5">
    <name type="scientific">Pseudonocardia kunmingensis</name>
    <dbReference type="NCBI Taxonomy" id="630975"/>
    <lineage>
        <taxon>Bacteria</taxon>
        <taxon>Bacillati</taxon>
        <taxon>Actinomycetota</taxon>
        <taxon>Actinomycetes</taxon>
        <taxon>Pseudonocardiales</taxon>
        <taxon>Pseudonocardiaceae</taxon>
        <taxon>Pseudonocardia</taxon>
    </lineage>
</organism>
<name>A0A543DKN3_9PSEU</name>
<dbReference type="Pfam" id="PF13432">
    <property type="entry name" value="TPR_16"/>
    <property type="match status" value="1"/>
</dbReference>
<dbReference type="Gene3D" id="1.25.40.10">
    <property type="entry name" value="Tetratricopeptide repeat domain"/>
    <property type="match status" value="1"/>
</dbReference>
<gene>
    <name evidence="4" type="ORF">FB558_5655</name>
</gene>
<dbReference type="OrthoDB" id="3619320at2"/>
<sequence>MTGRQAQLRQLADQAVRDIVELEAQVAAGEITEAGARPLRHRYETTAGRALQAVDALGPEGDAAAETRPRPRGWTLAYVMAGVVALMAAVVLLPTSVLQRPAGGFVTGNEAVQGVAPPLDPSAAVTDEQLEQVVDANPEVVGMRLALADRYAGQGEYDRAVRHYLEALRREPRNVEGLAGLSWLLLQVGQPQEALTAANEALSIDPAHIRALWSKANIQLHGVDDPTGARATLQELARRDLTPEDRTQVDQLSTVAEQRAGGSG</sequence>
<evidence type="ECO:0000256" key="1">
    <source>
        <dbReference type="PROSITE-ProRule" id="PRU00339"/>
    </source>
</evidence>
<comment type="caution">
    <text evidence="4">The sequence shown here is derived from an EMBL/GenBank/DDBJ whole genome shotgun (WGS) entry which is preliminary data.</text>
</comment>
<feature type="compositionally biased region" description="Basic and acidic residues" evidence="2">
    <location>
        <begin position="238"/>
        <end position="248"/>
    </location>
</feature>
<evidence type="ECO:0000313" key="4">
    <source>
        <dbReference type="EMBL" id="TQM09881.1"/>
    </source>
</evidence>
<proteinExistence type="predicted"/>
<keyword evidence="3" id="KW-0472">Membrane</keyword>
<keyword evidence="1" id="KW-0802">TPR repeat</keyword>
<evidence type="ECO:0000256" key="2">
    <source>
        <dbReference type="SAM" id="MobiDB-lite"/>
    </source>
</evidence>
<dbReference type="AlphaFoldDB" id="A0A543DKN3"/>
<evidence type="ECO:0000313" key="5">
    <source>
        <dbReference type="Proteomes" id="UP000315677"/>
    </source>
</evidence>
<evidence type="ECO:0000256" key="3">
    <source>
        <dbReference type="SAM" id="Phobius"/>
    </source>
</evidence>
<dbReference type="PROSITE" id="PS50005">
    <property type="entry name" value="TPR"/>
    <property type="match status" value="1"/>
</dbReference>
<protein>
    <submittedName>
        <fullName evidence="4">Cytochrome c-type biogenesis protein CcmH/NrfG</fullName>
    </submittedName>
</protein>
<feature type="region of interest" description="Disordered" evidence="2">
    <location>
        <begin position="238"/>
        <end position="264"/>
    </location>
</feature>